<evidence type="ECO:0000313" key="2">
    <source>
        <dbReference type="Proteomes" id="UP000095472"/>
    </source>
</evidence>
<reference evidence="1 2" key="1">
    <citation type="journal article" date="2016" name="Genome Announc.">
        <title>Draft Genome Sequence of the Thermotolerant Cyanobacterium Desertifilum sp. IPPAS B-1220.</title>
        <authorList>
            <person name="Mironov K.S."/>
            <person name="Sinetova M.A."/>
            <person name="Bolatkhan K."/>
            <person name="Zayadan B.K."/>
            <person name="Ustinova V.V."/>
            <person name="Kupriyanova E.V."/>
            <person name="Skrypnik A.N."/>
            <person name="Gogoleva N.E."/>
            <person name="Gogolev Y.V."/>
            <person name="Los D.A."/>
        </authorList>
    </citation>
    <scope>NUCLEOTIDE SEQUENCE [LARGE SCALE GENOMIC DNA]</scope>
    <source>
        <strain evidence="1 2">IPPAS B-1220</strain>
    </source>
</reference>
<keyword evidence="2" id="KW-1185">Reference proteome</keyword>
<dbReference type="EMBL" id="CP182909">
    <property type="protein sequence ID" value="XPM63583.1"/>
    <property type="molecule type" value="Genomic_DNA"/>
</dbReference>
<gene>
    <name evidence="1" type="ORF">BH720_030615</name>
</gene>
<organism evidence="1 2">
    <name type="scientific">Desertifilum tharense IPPAS B-1220</name>
    <dbReference type="NCBI Taxonomy" id="1781255"/>
    <lineage>
        <taxon>Bacteria</taxon>
        <taxon>Bacillati</taxon>
        <taxon>Cyanobacteriota</taxon>
        <taxon>Cyanophyceae</taxon>
        <taxon>Desertifilales</taxon>
        <taxon>Desertifilaceae</taxon>
        <taxon>Desertifilum</taxon>
    </lineage>
</organism>
<dbReference type="Proteomes" id="UP000095472">
    <property type="component" value="Chromosome"/>
</dbReference>
<name>A0ACD5GRS0_9CYAN</name>
<evidence type="ECO:0000313" key="1">
    <source>
        <dbReference type="EMBL" id="XPM63583.1"/>
    </source>
</evidence>
<accession>A0ACD5GRS0</accession>
<sequence>MERNGYREETYFTFSYSPIGTDDGRIGGIFCACTEDTRRVIDERRLRTLRELRAETAHTKTVTEACQMAAAVFGNNPKDIPFALIYLLDRDRQHARLASTTQLAMGTPASPLQIILGDSASEGWLLDRVVTSKESCIIEDLIERWGFLPGGLGTNLPTARSPSPVPTRTRNIGGTHRRYQPLSNPR</sequence>
<proteinExistence type="predicted"/>
<protein>
    <submittedName>
        <fullName evidence="1">Uncharacterized protein</fullName>
    </submittedName>
</protein>